<organism evidence="6 7">
    <name type="scientific">Homarus americanus</name>
    <name type="common">American lobster</name>
    <dbReference type="NCBI Taxonomy" id="6706"/>
    <lineage>
        <taxon>Eukaryota</taxon>
        <taxon>Metazoa</taxon>
        <taxon>Ecdysozoa</taxon>
        <taxon>Arthropoda</taxon>
        <taxon>Crustacea</taxon>
        <taxon>Multicrustacea</taxon>
        <taxon>Malacostraca</taxon>
        <taxon>Eumalacostraca</taxon>
        <taxon>Eucarida</taxon>
        <taxon>Decapoda</taxon>
        <taxon>Pleocyemata</taxon>
        <taxon>Astacidea</taxon>
        <taxon>Nephropoidea</taxon>
        <taxon>Nephropidae</taxon>
        <taxon>Homarus</taxon>
    </lineage>
</organism>
<evidence type="ECO:0000313" key="6">
    <source>
        <dbReference type="EMBL" id="KAG7169981.1"/>
    </source>
</evidence>
<dbReference type="PANTHER" id="PTHR45761:SF1">
    <property type="entry name" value="EXTENDED SYNAPTOTAGMIN-LIKE PROTEIN 2, ISOFORM C"/>
    <property type="match status" value="1"/>
</dbReference>
<dbReference type="Proteomes" id="UP000747542">
    <property type="component" value="Unassembled WGS sequence"/>
</dbReference>
<reference evidence="6" key="1">
    <citation type="journal article" date="2021" name="Sci. Adv.">
        <title>The American lobster genome reveals insights on longevity, neural, and immune adaptations.</title>
        <authorList>
            <person name="Polinski J.M."/>
            <person name="Zimin A.V."/>
            <person name="Clark K.F."/>
            <person name="Kohn A.B."/>
            <person name="Sadowski N."/>
            <person name="Timp W."/>
            <person name="Ptitsyn A."/>
            <person name="Khanna P."/>
            <person name="Romanova D.Y."/>
            <person name="Williams P."/>
            <person name="Greenwood S.J."/>
            <person name="Moroz L.L."/>
            <person name="Walt D.R."/>
            <person name="Bodnar A.G."/>
        </authorList>
    </citation>
    <scope>NUCLEOTIDE SEQUENCE</scope>
    <source>
        <strain evidence="6">GMGI-L3</strain>
    </source>
</reference>
<feature type="compositionally biased region" description="Low complexity" evidence="3">
    <location>
        <begin position="375"/>
        <end position="390"/>
    </location>
</feature>
<proteinExistence type="predicted"/>
<dbReference type="EMBL" id="JAHLQT010014894">
    <property type="protein sequence ID" value="KAG7169981.1"/>
    <property type="molecule type" value="Genomic_DNA"/>
</dbReference>
<evidence type="ECO:0000313" key="7">
    <source>
        <dbReference type="Proteomes" id="UP000747542"/>
    </source>
</evidence>
<feature type="compositionally biased region" description="Polar residues" evidence="3">
    <location>
        <begin position="476"/>
        <end position="491"/>
    </location>
</feature>
<accession>A0A8J5K5Q8</accession>
<evidence type="ECO:0000256" key="3">
    <source>
        <dbReference type="SAM" id="MobiDB-lite"/>
    </source>
</evidence>
<feature type="region of interest" description="Disordered" evidence="3">
    <location>
        <begin position="348"/>
        <end position="491"/>
    </location>
</feature>
<dbReference type="Pfam" id="PF17047">
    <property type="entry name" value="SMP_LBD"/>
    <property type="match status" value="1"/>
</dbReference>
<dbReference type="InterPro" id="IPR039010">
    <property type="entry name" value="Synaptotagmin_SMP"/>
</dbReference>
<feature type="transmembrane region" description="Helical" evidence="4">
    <location>
        <begin position="29"/>
        <end position="49"/>
    </location>
</feature>
<dbReference type="InterPro" id="IPR051634">
    <property type="entry name" value="Extended_Synaptotagmin"/>
</dbReference>
<gene>
    <name evidence="6" type="primary">NOS-L</name>
    <name evidence="6" type="ORF">Hamer_G012197</name>
</gene>
<keyword evidence="4" id="KW-0472">Membrane</keyword>
<keyword evidence="2 4" id="KW-1133">Transmembrane helix</keyword>
<feature type="domain" description="Synaptotagmin SMP" evidence="5">
    <location>
        <begin position="83"/>
        <end position="166"/>
    </location>
</feature>
<comment type="caution">
    <text evidence="6">The sequence shown here is derived from an EMBL/GenBank/DDBJ whole genome shotgun (WGS) entry which is preliminary data.</text>
</comment>
<feature type="compositionally biased region" description="Low complexity" evidence="3">
    <location>
        <begin position="398"/>
        <end position="471"/>
    </location>
</feature>
<evidence type="ECO:0000259" key="5">
    <source>
        <dbReference type="Pfam" id="PF17047"/>
    </source>
</evidence>
<sequence length="623" mass="70159">MWHQMSHMLSRCCTCSNLVLTLKYSIEVLFYYLLLLWCGMYGVVSLVVFKVYTHEDLSQGSTKILRSTSVPRMMMAQLEVSDMKTADGLNKMIERVWPYFVNYLEDKLKYLWVPELLRCTHFPSCKLSSVKVGPQPPRVLGMKVYDSTCKDEIIIDVDVGYEGYLNFECILCAFEIKLLKGVVRLNVNTSESEEVKKCIIRLGVKIFTIGKSCETVYELDLQDVITRKHIKVEEGADVTQSCGLLKVWVKSVRRVKREQNLYVWLQVGKKERTTGVRTLYQHDQEREYVFREGFDFLIVDPGTQKLAIKEPEMRTREKKIYFKESKSVIVLNLSLWSFKPVHIPAGEESNIRHNENPDWGEPFLSPSVSCVTQPQNTFSTNTGSQSSTTSVVENNPASVENSPPSVENSPPSVENSPPSVENNPASVENSPPSVENSPPSVENSPPSVENSPPSVENNPPSVENSPPSVENGPPSVENSPSIVQNSPSCSTAEVGVEDTECVTLADQIDGAGKATKEPGSTVWKVHLYPQQDKDTKQKVKCLSDNKMQFECDIPLDKLPSYILTISLKKSKAIFKCSLGQVRIRIASIKTNEVYIQWYNLEKPNDDGTVHLIETPVLLDRREN</sequence>
<dbReference type="AlphaFoldDB" id="A0A8J5K5Q8"/>
<keyword evidence="1 4" id="KW-0812">Transmembrane</keyword>
<evidence type="ECO:0000256" key="4">
    <source>
        <dbReference type="SAM" id="Phobius"/>
    </source>
</evidence>
<dbReference type="PANTHER" id="PTHR45761">
    <property type="entry name" value="EXTENDED SYNAPTOTAGMIN-LIKE PROTEIN 2, ISOFORM C"/>
    <property type="match status" value="1"/>
</dbReference>
<evidence type="ECO:0000256" key="2">
    <source>
        <dbReference type="ARBA" id="ARBA00022989"/>
    </source>
</evidence>
<protein>
    <submittedName>
        <fullName evidence="6">Nitric oxide synthase-like</fullName>
    </submittedName>
</protein>
<keyword evidence="7" id="KW-1185">Reference proteome</keyword>
<name>A0A8J5K5Q8_HOMAM</name>
<evidence type="ECO:0000256" key="1">
    <source>
        <dbReference type="ARBA" id="ARBA00022692"/>
    </source>
</evidence>